<reference evidence="2 3" key="1">
    <citation type="submission" date="2014-11" db="EMBL/GenBank/DDBJ databases">
        <title>Genetic blueprint of the zoonotic pathogen Toxocara canis.</title>
        <authorList>
            <person name="Zhu X.-Q."/>
            <person name="Korhonen P.K."/>
            <person name="Cai H."/>
            <person name="Young N.D."/>
            <person name="Nejsum P."/>
            <person name="von Samson-Himmelstjerna G."/>
            <person name="Boag P.R."/>
            <person name="Tan P."/>
            <person name="Li Q."/>
            <person name="Min J."/>
            <person name="Yang Y."/>
            <person name="Wang X."/>
            <person name="Fang X."/>
            <person name="Hall R.S."/>
            <person name="Hofmann A."/>
            <person name="Sternberg P.W."/>
            <person name="Jex A.R."/>
            <person name="Gasser R.B."/>
        </authorList>
    </citation>
    <scope>NUCLEOTIDE SEQUENCE [LARGE SCALE GENOMIC DNA]</scope>
    <source>
        <strain evidence="2">PN_DK_2014</strain>
    </source>
</reference>
<evidence type="ECO:0000256" key="1">
    <source>
        <dbReference type="SAM" id="SignalP"/>
    </source>
</evidence>
<dbReference type="Proteomes" id="UP000031036">
    <property type="component" value="Unassembled WGS sequence"/>
</dbReference>
<protein>
    <submittedName>
        <fullName evidence="2">Uncharacterized protein</fullName>
    </submittedName>
</protein>
<gene>
    <name evidence="2" type="ORF">Tcan_11667</name>
</gene>
<organism evidence="2 3">
    <name type="scientific">Toxocara canis</name>
    <name type="common">Canine roundworm</name>
    <dbReference type="NCBI Taxonomy" id="6265"/>
    <lineage>
        <taxon>Eukaryota</taxon>
        <taxon>Metazoa</taxon>
        <taxon>Ecdysozoa</taxon>
        <taxon>Nematoda</taxon>
        <taxon>Chromadorea</taxon>
        <taxon>Rhabditida</taxon>
        <taxon>Spirurina</taxon>
        <taxon>Ascaridomorpha</taxon>
        <taxon>Ascaridoidea</taxon>
        <taxon>Toxocaridae</taxon>
        <taxon>Toxocara</taxon>
    </lineage>
</organism>
<name>A0A0B2VN58_TOXCA</name>
<evidence type="ECO:0000313" key="3">
    <source>
        <dbReference type="Proteomes" id="UP000031036"/>
    </source>
</evidence>
<sequence length="247" mass="28322">MHGCPIVFYLSLIYWNFFVIACRGSNCNENKINIWKSVEARDLFARSAYKIIPRPKTTLSDINEQGAFIGRSSLGHIKATTQHLTLPNRHANVPMFRPYSSKIWHFWGDGNRTAIADAYQAYRKWLITYKSKGVALARAKALESESKKQDRHQQEGFNSVRLYTNAVYSGRSPETLRWLTKSIDAQRIASQTPRIFIPNGTPGSEGKLVQLPLSEVDEDNERRLNALLKWVDFSQQFVRDEREPGTT</sequence>
<feature type="signal peptide" evidence="1">
    <location>
        <begin position="1"/>
        <end position="24"/>
    </location>
</feature>
<accession>A0A0B2VN58</accession>
<keyword evidence="1" id="KW-0732">Signal</keyword>
<comment type="caution">
    <text evidence="2">The sequence shown here is derived from an EMBL/GenBank/DDBJ whole genome shotgun (WGS) entry which is preliminary data.</text>
</comment>
<feature type="chain" id="PRO_5002095529" evidence="1">
    <location>
        <begin position="25"/>
        <end position="247"/>
    </location>
</feature>
<dbReference type="AlphaFoldDB" id="A0A0B2VN58"/>
<proteinExistence type="predicted"/>
<keyword evidence="3" id="KW-1185">Reference proteome</keyword>
<dbReference type="EMBL" id="JPKZ01001291">
    <property type="protein sequence ID" value="KHN82872.1"/>
    <property type="molecule type" value="Genomic_DNA"/>
</dbReference>
<evidence type="ECO:0000313" key="2">
    <source>
        <dbReference type="EMBL" id="KHN82872.1"/>
    </source>
</evidence>